<dbReference type="InterPro" id="IPR000845">
    <property type="entry name" value="Nucleoside_phosphorylase_d"/>
</dbReference>
<organism evidence="3 4">
    <name type="scientific">Elsinoe ampelina</name>
    <dbReference type="NCBI Taxonomy" id="302913"/>
    <lineage>
        <taxon>Eukaryota</taxon>
        <taxon>Fungi</taxon>
        <taxon>Dikarya</taxon>
        <taxon>Ascomycota</taxon>
        <taxon>Pezizomycotina</taxon>
        <taxon>Dothideomycetes</taxon>
        <taxon>Dothideomycetidae</taxon>
        <taxon>Myriangiales</taxon>
        <taxon>Elsinoaceae</taxon>
        <taxon>Elsinoe</taxon>
    </lineage>
</organism>
<dbReference type="GO" id="GO:0043531">
    <property type="term" value="F:ADP binding"/>
    <property type="evidence" value="ECO:0007669"/>
    <property type="project" value="InterPro"/>
</dbReference>
<protein>
    <recommendedName>
        <fullName evidence="5">Nucleoside phosphorylase domain-containing protein</fullName>
    </recommendedName>
</protein>
<dbReference type="Gene3D" id="3.40.50.300">
    <property type="entry name" value="P-loop containing nucleotide triphosphate hydrolases"/>
    <property type="match status" value="1"/>
</dbReference>
<dbReference type="Gene3D" id="1.25.40.10">
    <property type="entry name" value="Tetratricopeptide repeat domain"/>
    <property type="match status" value="2"/>
</dbReference>
<dbReference type="GO" id="GO:0003824">
    <property type="term" value="F:catalytic activity"/>
    <property type="evidence" value="ECO:0007669"/>
    <property type="project" value="InterPro"/>
</dbReference>
<name>A0A6A6GB21_9PEZI</name>
<dbReference type="Pfam" id="PF01048">
    <property type="entry name" value="PNP_UDP_1"/>
    <property type="match status" value="1"/>
</dbReference>
<evidence type="ECO:0008006" key="5">
    <source>
        <dbReference type="Google" id="ProtNLM"/>
    </source>
</evidence>
<dbReference type="Pfam" id="PF00931">
    <property type="entry name" value="NB-ARC"/>
    <property type="match status" value="1"/>
</dbReference>
<dbReference type="GO" id="GO:0009116">
    <property type="term" value="P:nucleoside metabolic process"/>
    <property type="evidence" value="ECO:0007669"/>
    <property type="project" value="InterPro"/>
</dbReference>
<dbReference type="PANTHER" id="PTHR46082:SF6">
    <property type="entry name" value="AAA+ ATPASE DOMAIN-CONTAINING PROTEIN-RELATED"/>
    <property type="match status" value="1"/>
</dbReference>
<feature type="domain" description="NB-ARC" evidence="1">
    <location>
        <begin position="385"/>
        <end position="537"/>
    </location>
</feature>
<dbReference type="Proteomes" id="UP000799538">
    <property type="component" value="Unassembled WGS sequence"/>
</dbReference>
<dbReference type="Pfam" id="PF13374">
    <property type="entry name" value="TPR_10"/>
    <property type="match status" value="3"/>
</dbReference>
<keyword evidence="4" id="KW-1185">Reference proteome</keyword>
<dbReference type="PANTHER" id="PTHR46082">
    <property type="entry name" value="ATP/GTP-BINDING PROTEIN-RELATED"/>
    <property type="match status" value="1"/>
</dbReference>
<dbReference type="InterPro" id="IPR002182">
    <property type="entry name" value="NB-ARC"/>
</dbReference>
<evidence type="ECO:0000313" key="3">
    <source>
        <dbReference type="EMBL" id="KAF2222912.1"/>
    </source>
</evidence>
<reference evidence="4" key="1">
    <citation type="journal article" date="2020" name="Stud. Mycol.">
        <title>101 Dothideomycetes genomes: A test case for predicting lifestyles and emergence of pathogens.</title>
        <authorList>
            <person name="Haridas S."/>
            <person name="Albert R."/>
            <person name="Binder M."/>
            <person name="Bloem J."/>
            <person name="LaButti K."/>
            <person name="Salamov A."/>
            <person name="Andreopoulos B."/>
            <person name="Baker S."/>
            <person name="Barry K."/>
            <person name="Bills G."/>
            <person name="Bluhm B."/>
            <person name="Cannon C."/>
            <person name="Castanera R."/>
            <person name="Culley D."/>
            <person name="Daum C."/>
            <person name="Ezra D."/>
            <person name="Gonzalez J."/>
            <person name="Henrissat B."/>
            <person name="Kuo A."/>
            <person name="Liang C."/>
            <person name="Lipzen A."/>
            <person name="Lutzoni F."/>
            <person name="Magnuson J."/>
            <person name="Mondo S."/>
            <person name="Nolan M."/>
            <person name="Ohm R."/>
            <person name="Pangilinan J."/>
            <person name="Park H.-J."/>
            <person name="Ramirez L."/>
            <person name="Alfaro M."/>
            <person name="Sun H."/>
            <person name="Tritt A."/>
            <person name="Yoshinaga Y."/>
            <person name="Zwiers L.-H."/>
            <person name="Turgeon B."/>
            <person name="Goodwin S."/>
            <person name="Spatafora J."/>
            <person name="Crous P."/>
            <person name="Grigoriev I."/>
        </authorList>
    </citation>
    <scope>NUCLEOTIDE SEQUENCE [LARGE SCALE GENOMIC DNA]</scope>
    <source>
        <strain evidence="4">CECT 20119</strain>
    </source>
</reference>
<dbReference type="SUPFAM" id="SSF52540">
    <property type="entry name" value="P-loop containing nucleoside triphosphate hydrolases"/>
    <property type="match status" value="1"/>
</dbReference>
<dbReference type="AlphaFoldDB" id="A0A6A6GB21"/>
<dbReference type="InterPro" id="IPR027417">
    <property type="entry name" value="P-loop_NTPase"/>
</dbReference>
<dbReference type="SUPFAM" id="SSF53167">
    <property type="entry name" value="Purine and uridine phosphorylases"/>
    <property type="match status" value="1"/>
</dbReference>
<feature type="domain" description="Nucleoside phosphorylase" evidence="2">
    <location>
        <begin position="13"/>
        <end position="133"/>
    </location>
</feature>
<proteinExistence type="predicted"/>
<dbReference type="InterPro" id="IPR053137">
    <property type="entry name" value="NLR-like"/>
</dbReference>
<accession>A0A6A6GB21</accession>
<dbReference type="OrthoDB" id="1658288at2759"/>
<gene>
    <name evidence="3" type="ORF">BDZ85DRAFT_198719</name>
</gene>
<sequence>MEPPAATRARIQVAILCALPREADAVIAVMDEIDADTARSHSAAPGNTTAYTTGRIGKHSVVLVHLRRMGKVSASQAAVDALHSFPSIRLALLVGICGGVPIGPAGENVYLGDLILSTFIEQYDFGRQLEGRFRKKTGDESTINRNPRPEIGSLLSKLQTAHHQGNMQSGLLSTLDRLSIHNSIYLRPASDAGSYFPSNYVHRHVLDAGSGCRAECAAGGVCDKAAKTSCEELGCDICEKITRPRRDHPTPSEAQHDLRIFFGGFGTADTVVKSGNHRDEVAKDGKLLAFEMEAAGLWEHFPTLIVKAVCDYADSHKNKDWQDYAAAVAAAGVKGLLKHWSRDASLDLPPFHDTPSKPKHWLMDQSPSVQFTGRTAELERIEALLQAYLDDPDPTSPCRIVIAGIGGVGKSEICLKIANTIGKKFQGVFWVNASAEDKALEGFKAAASMLGGGGDDIASCKRVLDNWREKWLLILDNADDTDQDMSQFLPTSSQGAVILTTRNPECFDHASDAESKIELDTLTDADAEELLLVTAGKMSRVVIQHTRLEAHTVCQLLGNHTLALVQAGSYIKSNFSSLGDYPSRFKRQKSYMLRWEQVQGKSGYGNVFATFETSYKQLSEHAKELLRLLSVLTWTPLPIEIFEVVWYWATRILEGFQSYDGDFRDLNVWHTNHIIKTAPQQGSDHNTFDRVPLMTAVNLLSSLALIKTSGDGADILLSMHPLIHEWVNLRADTVRRQDSILSTACFLAILAYSDIWDRRGRHLQQHLLALVVHLQNGNTSHQPQSKMAAIFFHLARRLYELRLVDAMAELLRHVPKKYAPDPTRVTNPNMFFLVLFAEAQELASNYKTAISISHLQVVYEACQAGACVRGYPRLAIKRYLATAYRKNAQTHKAIELLEDIHVDLETEGDADTPTRLGCDHELACAYLDQGRYGEAIEILGNVVEQQSKFMHKNNNDLLGSQHALARAYLADQQVSRAIELLELVVSTTEETLPQTHPHRLTCQHELASAYLADEQVTRAVDLLELVVRTNEKTLPETHPSRLISQHELARAYLADQQVSRAIDALEHVVKLEGRVLAEDHPERLLSQSALAGAYLDDGQVDRAIGILEPLVRISRVRLGEEHPDLLVRQDRLAQAYFRVGRASEGCSTPSACGSGRSRFTTSR</sequence>
<dbReference type="InterPro" id="IPR011990">
    <property type="entry name" value="TPR-like_helical_dom_sf"/>
</dbReference>
<dbReference type="Gene3D" id="3.40.50.1580">
    <property type="entry name" value="Nucleoside phosphorylase domain"/>
    <property type="match status" value="1"/>
</dbReference>
<evidence type="ECO:0000313" key="4">
    <source>
        <dbReference type="Proteomes" id="UP000799538"/>
    </source>
</evidence>
<evidence type="ECO:0000259" key="2">
    <source>
        <dbReference type="Pfam" id="PF01048"/>
    </source>
</evidence>
<dbReference type="EMBL" id="ML992507">
    <property type="protein sequence ID" value="KAF2222912.1"/>
    <property type="molecule type" value="Genomic_DNA"/>
</dbReference>
<dbReference type="SUPFAM" id="SSF48452">
    <property type="entry name" value="TPR-like"/>
    <property type="match status" value="2"/>
</dbReference>
<dbReference type="InterPro" id="IPR035994">
    <property type="entry name" value="Nucleoside_phosphorylase_sf"/>
</dbReference>
<evidence type="ECO:0000259" key="1">
    <source>
        <dbReference type="Pfam" id="PF00931"/>
    </source>
</evidence>